<organism evidence="1">
    <name type="scientific">marine sediment metagenome</name>
    <dbReference type="NCBI Taxonomy" id="412755"/>
    <lineage>
        <taxon>unclassified sequences</taxon>
        <taxon>metagenomes</taxon>
        <taxon>ecological metagenomes</taxon>
    </lineage>
</organism>
<feature type="non-terminal residue" evidence="1">
    <location>
        <position position="1"/>
    </location>
</feature>
<dbReference type="EMBL" id="BARW01012861">
    <property type="protein sequence ID" value="GAI73963.1"/>
    <property type="molecule type" value="Genomic_DNA"/>
</dbReference>
<dbReference type="AlphaFoldDB" id="X1R0B7"/>
<proteinExistence type="predicted"/>
<gene>
    <name evidence="1" type="ORF">S12H4_23961</name>
</gene>
<protein>
    <submittedName>
        <fullName evidence="1">Uncharacterized protein</fullName>
    </submittedName>
</protein>
<feature type="non-terminal residue" evidence="1">
    <location>
        <position position="180"/>
    </location>
</feature>
<evidence type="ECO:0000313" key="1">
    <source>
        <dbReference type="EMBL" id="GAI73963.1"/>
    </source>
</evidence>
<name>X1R0B7_9ZZZZ</name>
<accession>X1R0B7</accession>
<reference evidence="1" key="1">
    <citation type="journal article" date="2014" name="Front. Microbiol.">
        <title>High frequency of phylogenetically diverse reductive dehalogenase-homologous genes in deep subseafloor sedimentary metagenomes.</title>
        <authorList>
            <person name="Kawai M."/>
            <person name="Futagami T."/>
            <person name="Toyoda A."/>
            <person name="Takaki Y."/>
            <person name="Nishi S."/>
            <person name="Hori S."/>
            <person name="Arai W."/>
            <person name="Tsubouchi T."/>
            <person name="Morono Y."/>
            <person name="Uchiyama I."/>
            <person name="Ito T."/>
            <person name="Fujiyama A."/>
            <person name="Inagaki F."/>
            <person name="Takami H."/>
        </authorList>
    </citation>
    <scope>NUCLEOTIDE SEQUENCE</scope>
    <source>
        <strain evidence="1">Expedition CK06-06</strain>
    </source>
</reference>
<sequence>VEGDSQEGWLITDTGAKELERGELHPTMIDEGVTPRQQFEAIARQIGIIEDRVVLPTDIVWSGEYEDLTWVWDALGQADIRNDLRKVWCNSWRAKLHKGIPPELESELTNVSREVTAEGEKGDICKCVDWFLVATTAAEALEHNAMVSAMARDLHGDLTETIPEKQLEDLESKHTLLQGY</sequence>
<comment type="caution">
    <text evidence="1">The sequence shown here is derived from an EMBL/GenBank/DDBJ whole genome shotgun (WGS) entry which is preliminary data.</text>
</comment>